<dbReference type="EMBL" id="GBRH01158882">
    <property type="protein sequence ID" value="JAE39014.1"/>
    <property type="molecule type" value="Transcribed_RNA"/>
</dbReference>
<protein>
    <submittedName>
        <fullName evidence="1">Uncharacterized protein</fullName>
    </submittedName>
</protein>
<name>A0A0A9HT62_ARUDO</name>
<reference evidence="1" key="2">
    <citation type="journal article" date="2015" name="Data Brief">
        <title>Shoot transcriptome of the giant reed, Arundo donax.</title>
        <authorList>
            <person name="Barrero R.A."/>
            <person name="Guerrero F.D."/>
            <person name="Moolhuijzen P."/>
            <person name="Goolsby J.A."/>
            <person name="Tidwell J."/>
            <person name="Bellgard S.E."/>
            <person name="Bellgard M.I."/>
        </authorList>
    </citation>
    <scope>NUCLEOTIDE SEQUENCE</scope>
    <source>
        <tissue evidence="1">Shoot tissue taken approximately 20 cm above the soil surface</tissue>
    </source>
</reference>
<evidence type="ECO:0000313" key="1">
    <source>
        <dbReference type="EMBL" id="JAE39014.1"/>
    </source>
</evidence>
<organism evidence="1">
    <name type="scientific">Arundo donax</name>
    <name type="common">Giant reed</name>
    <name type="synonym">Donax arundinaceus</name>
    <dbReference type="NCBI Taxonomy" id="35708"/>
    <lineage>
        <taxon>Eukaryota</taxon>
        <taxon>Viridiplantae</taxon>
        <taxon>Streptophyta</taxon>
        <taxon>Embryophyta</taxon>
        <taxon>Tracheophyta</taxon>
        <taxon>Spermatophyta</taxon>
        <taxon>Magnoliopsida</taxon>
        <taxon>Liliopsida</taxon>
        <taxon>Poales</taxon>
        <taxon>Poaceae</taxon>
        <taxon>PACMAD clade</taxon>
        <taxon>Arundinoideae</taxon>
        <taxon>Arundineae</taxon>
        <taxon>Arundo</taxon>
    </lineage>
</organism>
<sequence>MHESKKQPRKQK</sequence>
<proteinExistence type="predicted"/>
<accession>A0A0A9HT62</accession>
<reference evidence="1" key="1">
    <citation type="submission" date="2014-09" db="EMBL/GenBank/DDBJ databases">
        <authorList>
            <person name="Magalhaes I.L.F."/>
            <person name="Oliveira U."/>
            <person name="Santos F.R."/>
            <person name="Vidigal T.H.D.A."/>
            <person name="Brescovit A.D."/>
            <person name="Santos A.J."/>
        </authorList>
    </citation>
    <scope>NUCLEOTIDE SEQUENCE</scope>
    <source>
        <tissue evidence="1">Shoot tissue taken approximately 20 cm above the soil surface</tissue>
    </source>
</reference>